<dbReference type="GO" id="GO:0008311">
    <property type="term" value="F:double-stranded DNA 3'-5' DNA exonuclease activity"/>
    <property type="evidence" value="ECO:0007669"/>
    <property type="project" value="TreeGrafter"/>
</dbReference>
<dbReference type="RefSeq" id="XP_010703470.1">
    <property type="nucleotide sequence ID" value="XM_010705168.1"/>
</dbReference>
<gene>
    <name evidence="9" type="ORF">LPMP_355390</name>
</gene>
<dbReference type="PANTHER" id="PTHR22748">
    <property type="entry name" value="AP ENDONUCLEASE"/>
    <property type="match status" value="1"/>
</dbReference>
<comment type="similarity">
    <text evidence="1">Belongs to the DNA repair enzymes AP/ExoA family.</text>
</comment>
<dbReference type="EMBL" id="CP009404">
    <property type="protein sequence ID" value="AIO02670.1"/>
    <property type="molecule type" value="Genomic_DNA"/>
</dbReference>
<feature type="binding site" evidence="5">
    <location>
        <position position="212"/>
    </location>
    <ligand>
        <name>Mg(2+)</name>
        <dbReference type="ChEBI" id="CHEBI:18420"/>
        <label>2</label>
    </ligand>
</feature>
<dbReference type="GO" id="GO:0046872">
    <property type="term" value="F:metal ion binding"/>
    <property type="evidence" value="ECO:0007669"/>
    <property type="project" value="UniProtKB-KW"/>
</dbReference>
<evidence type="ECO:0000256" key="5">
    <source>
        <dbReference type="PIRSR" id="PIRSR604808-2"/>
    </source>
</evidence>
<dbReference type="AlphaFoldDB" id="A0A088S4W5"/>
<keyword evidence="5" id="KW-0464">Manganese</keyword>
<evidence type="ECO:0000256" key="7">
    <source>
        <dbReference type="SAM" id="MobiDB-lite"/>
    </source>
</evidence>
<keyword evidence="10" id="KW-1185">Reference proteome</keyword>
<name>A0A088S4W5_LEIPA</name>
<keyword evidence="2 5" id="KW-0479">Metal-binding</keyword>
<feature type="compositionally biased region" description="Gly residues" evidence="7">
    <location>
        <begin position="87"/>
        <end position="103"/>
    </location>
</feature>
<dbReference type="Gene3D" id="3.60.10.10">
    <property type="entry name" value="Endonuclease/exonuclease/phosphatase"/>
    <property type="match status" value="2"/>
</dbReference>
<dbReference type="GO" id="GO:0003677">
    <property type="term" value="F:DNA binding"/>
    <property type="evidence" value="ECO:0007669"/>
    <property type="project" value="InterPro"/>
</dbReference>
<comment type="cofactor">
    <cofactor evidence="5">
        <name>Mg(2+)</name>
        <dbReference type="ChEBI" id="CHEBI:18420"/>
    </cofactor>
    <cofactor evidence="5">
        <name>Mn(2+)</name>
        <dbReference type="ChEBI" id="CHEBI:29035"/>
    </cofactor>
    <text evidence="5">Probably binds two magnesium or manganese ions per subunit.</text>
</comment>
<dbReference type="InterPro" id="IPR004808">
    <property type="entry name" value="AP_endonuc_1"/>
</dbReference>
<evidence type="ECO:0000313" key="10">
    <source>
        <dbReference type="Proteomes" id="UP000063063"/>
    </source>
</evidence>
<dbReference type="KEGG" id="lpan:LPMP_355390"/>
<feature type="region of interest" description="Disordered" evidence="7">
    <location>
        <begin position="83"/>
        <end position="103"/>
    </location>
</feature>
<dbReference type="PANTHER" id="PTHR22748:SF28">
    <property type="entry name" value="OR APYRIMIDINIC SITE) LYASE, PUTATIVE-RELATED"/>
    <property type="match status" value="1"/>
</dbReference>
<evidence type="ECO:0000313" key="9">
    <source>
        <dbReference type="EMBL" id="AIO02670.1"/>
    </source>
</evidence>
<keyword evidence="3" id="KW-0378">Hydrolase</keyword>
<feature type="domain" description="Endonuclease/exonuclease/phosphatase" evidence="8">
    <location>
        <begin position="4"/>
        <end position="252"/>
    </location>
</feature>
<dbReference type="OrthoDB" id="391817at2759"/>
<evidence type="ECO:0000256" key="2">
    <source>
        <dbReference type="ARBA" id="ARBA00022723"/>
    </source>
</evidence>
<reference evidence="9 10" key="1">
    <citation type="journal article" date="2015" name="Sci. Rep.">
        <title>The genome of Leishmania panamensis: insights into genomics of the L. (Viannia) subgenus.</title>
        <authorList>
            <person name="Llanes A."/>
            <person name="Restrepo C.M."/>
            <person name="Vecchio G.D."/>
            <person name="Anguizola F.J."/>
            <person name="Lleonart R."/>
        </authorList>
    </citation>
    <scope>NUCLEOTIDE SEQUENCE [LARGE SCALE GENOMIC DNA]</scope>
    <source>
        <strain evidence="9 10">MHOM/PA/94/PSC-1</strain>
    </source>
</reference>
<dbReference type="VEuPathDB" id="TriTrypDB:LPMP_355390"/>
<protein>
    <submittedName>
        <fullName evidence="9">Endonuclease/exonuclease protein-like protein</fullName>
    </submittedName>
</protein>
<dbReference type="PROSITE" id="PS00726">
    <property type="entry name" value="AP_NUCLEASE_F1_1"/>
    <property type="match status" value="1"/>
</dbReference>
<dbReference type="GO" id="GO:0008081">
    <property type="term" value="F:phosphoric diester hydrolase activity"/>
    <property type="evidence" value="ECO:0007669"/>
    <property type="project" value="TreeGrafter"/>
</dbReference>
<feature type="binding site" evidence="5">
    <location>
        <position position="210"/>
    </location>
    <ligand>
        <name>Mg(2+)</name>
        <dbReference type="ChEBI" id="CHEBI:18420"/>
        <label>2</label>
    </ligand>
</feature>
<dbReference type="InterPro" id="IPR020847">
    <property type="entry name" value="AP_endonuclease_F1_BS"/>
</dbReference>
<dbReference type="VEuPathDB" id="TriTrypDB:LPAL13_350062700"/>
<dbReference type="InterPro" id="IPR005135">
    <property type="entry name" value="Endo/exonuclease/phosphatase"/>
</dbReference>
<dbReference type="GO" id="GO:0005634">
    <property type="term" value="C:nucleus"/>
    <property type="evidence" value="ECO:0007669"/>
    <property type="project" value="TreeGrafter"/>
</dbReference>
<organism evidence="9 10">
    <name type="scientific">Leishmania panamensis</name>
    <dbReference type="NCBI Taxonomy" id="5679"/>
    <lineage>
        <taxon>Eukaryota</taxon>
        <taxon>Discoba</taxon>
        <taxon>Euglenozoa</taxon>
        <taxon>Kinetoplastea</taxon>
        <taxon>Metakinetoplastina</taxon>
        <taxon>Trypanosomatida</taxon>
        <taxon>Trypanosomatidae</taxon>
        <taxon>Leishmaniinae</taxon>
        <taxon>Leishmania</taxon>
        <taxon>Leishmania guyanensis species complex</taxon>
    </lineage>
</organism>
<feature type="binding site" evidence="5">
    <location>
        <position position="7"/>
    </location>
    <ligand>
        <name>Mg(2+)</name>
        <dbReference type="ChEBI" id="CHEBI:18420"/>
        <label>1</label>
    </ligand>
</feature>
<dbReference type="Pfam" id="PF03372">
    <property type="entry name" value="Exo_endo_phos"/>
    <property type="match status" value="1"/>
</dbReference>
<feature type="site" description="Transition state stabilizer" evidence="6">
    <location>
        <position position="212"/>
    </location>
</feature>
<feature type="site" description="Important for catalytic activity" evidence="6">
    <location>
        <position position="507"/>
    </location>
</feature>
<keyword evidence="4 5" id="KW-0460">Magnesium</keyword>
<feature type="region of interest" description="Disordered" evidence="7">
    <location>
        <begin position="707"/>
        <end position="745"/>
    </location>
</feature>
<sequence length="745" mass="80278">MFLISWNVAGWSSTSQAIRESFGSIHDFFACTEADIICLQECKGTLAKLNASPMGMGASDPPISRRPVVTPLERLVTLQERRRLTGSGEGGASAVSSGGGDGGSNDGIEGWESFWSFSGKQHRGFNGVVTFARKGITWRCDNQPFTQDEFNEEGRAVVTHHSAFVLVNVYVPNARSGARHAFKFRFLRALEEKMEQLRTETGKPVILVGDLNMTYGAYDAAWSLRRIHLGALLQLQAFAETEGDTTWTAAFPHLSKAALKRVTNMIANHLCAQMQEIAACMESSAVTAALPSLPISPSLTASSSGTGAVSVDTEVNTGDNAIDRVALQQLCALLPPRGSGSSAKGAHNYEAPPVSMRTLYDVGFRCAYAAELVKSFPCPHNNELYAVVRFCGLAPHSDASAEFMGRLLQLPLSVSSSPMRQGQPWLASTDGVIHQAGLSRTRMWDTFLLTKEVIDAWSTAPADSPLIDAMLLRELECPKLQPYCPCPYTCWDQSRNRRLENEGTRIDYILVDSALLPAVVCRAETANNVLAGMPERRSSTSIALQPSTDRDDFFSELHGARYRDGVMRAMANGAYPPAPFDGTGMPALCEYARELCFAGLPSTGLFVTPPQLSDHIGVGLLLNLTALGTASELLQRSGKVVEDHKCMYRPPVGLHTFFAAAAAKKAPAPVTTLPAQGEEATDGKGVCEADGRAAGYKRRIDSSPLLASFDSSPSARTDPAIHKSRTETGAVVARGDPAPRIIDVD</sequence>
<proteinExistence type="inferred from homology"/>
<dbReference type="SUPFAM" id="SSF56219">
    <property type="entry name" value="DNase I-like"/>
    <property type="match status" value="2"/>
</dbReference>
<dbReference type="GO" id="GO:0006284">
    <property type="term" value="P:base-excision repair"/>
    <property type="evidence" value="ECO:0007669"/>
    <property type="project" value="TreeGrafter"/>
</dbReference>
<dbReference type="InterPro" id="IPR036691">
    <property type="entry name" value="Endo/exonu/phosph_ase_sf"/>
</dbReference>
<dbReference type="GO" id="GO:0003906">
    <property type="term" value="F:DNA-(apurinic or apyrimidinic site) endonuclease activity"/>
    <property type="evidence" value="ECO:0007669"/>
    <property type="project" value="TreeGrafter"/>
</dbReference>
<dbReference type="eggNOG" id="KOG1294">
    <property type="taxonomic scope" value="Eukaryota"/>
</dbReference>
<feature type="binding site" evidence="5">
    <location>
        <position position="41"/>
    </location>
    <ligand>
        <name>Mg(2+)</name>
        <dbReference type="ChEBI" id="CHEBI:18420"/>
        <label>1</label>
    </ligand>
</feature>
<dbReference type="Proteomes" id="UP000063063">
    <property type="component" value="Chromosome 35"/>
</dbReference>
<evidence type="ECO:0000256" key="3">
    <source>
        <dbReference type="ARBA" id="ARBA00022801"/>
    </source>
</evidence>
<evidence type="ECO:0000256" key="6">
    <source>
        <dbReference type="PIRSR" id="PIRSR604808-3"/>
    </source>
</evidence>
<evidence type="ECO:0000256" key="4">
    <source>
        <dbReference type="ARBA" id="ARBA00022842"/>
    </source>
</evidence>
<evidence type="ECO:0000259" key="8">
    <source>
        <dbReference type="Pfam" id="PF03372"/>
    </source>
</evidence>
<accession>A0A088S4W5</accession>
<dbReference type="GeneID" id="22579567"/>
<evidence type="ECO:0000256" key="1">
    <source>
        <dbReference type="ARBA" id="ARBA00007092"/>
    </source>
</evidence>